<proteinExistence type="predicted"/>
<dbReference type="Proteomes" id="UP001175353">
    <property type="component" value="Unassembled WGS sequence"/>
</dbReference>
<keyword evidence="2" id="KW-1185">Reference proteome</keyword>
<dbReference type="AlphaFoldDB" id="A0AAN6JWA1"/>
<sequence length="350" mass="37760">MLTLILGHLEQRVMCNREAQDLEKRVAQYASGGTSDVGHHHATKSVGRQAFAYVRACGCADTTTHIGTFSEAFTPPSVTMPAPTDAYSVLNPALSELFNLRDDSGALHCHRKIGGDEGSWSPGELAGYWNGNRASHYPTRLSEIQESEADVTRLGDSSSDTVIGKALLPTPPLTPLPSFTAANYENNPKSATREVGVMDICPTAAKAVSLVQPLSQNNAICRRRSLGGRQEAALLADYDQEVVSVLLWHPTPIADQNPTGPSEDSYQLERLCQPVTVTEMLCTVPLTECVGSARPNLGQTDRAQLDPRRSSNTDVVPVAELVYLTTESCSDALNARMLEDCAKIALSRLP</sequence>
<comment type="caution">
    <text evidence="1">The sequence shown here is derived from an EMBL/GenBank/DDBJ whole genome shotgun (WGS) entry which is preliminary data.</text>
</comment>
<organism evidence="1 2">
    <name type="scientific">Friedmanniomyces endolithicus</name>
    <dbReference type="NCBI Taxonomy" id="329885"/>
    <lineage>
        <taxon>Eukaryota</taxon>
        <taxon>Fungi</taxon>
        <taxon>Dikarya</taxon>
        <taxon>Ascomycota</taxon>
        <taxon>Pezizomycotina</taxon>
        <taxon>Dothideomycetes</taxon>
        <taxon>Dothideomycetidae</taxon>
        <taxon>Mycosphaerellales</taxon>
        <taxon>Teratosphaeriaceae</taxon>
        <taxon>Friedmanniomyces</taxon>
    </lineage>
</organism>
<gene>
    <name evidence="1" type="ORF">LTR91_025120</name>
</gene>
<name>A0AAN6JWA1_9PEZI</name>
<reference evidence="1" key="1">
    <citation type="submission" date="2023-06" db="EMBL/GenBank/DDBJ databases">
        <title>Black Yeasts Isolated from many extreme environments.</title>
        <authorList>
            <person name="Coleine C."/>
            <person name="Stajich J.E."/>
            <person name="Selbmann L."/>
        </authorList>
    </citation>
    <scope>NUCLEOTIDE SEQUENCE</scope>
    <source>
        <strain evidence="1">CCFEE 5200</strain>
    </source>
</reference>
<evidence type="ECO:0000313" key="2">
    <source>
        <dbReference type="Proteomes" id="UP001175353"/>
    </source>
</evidence>
<accession>A0AAN6JWA1</accession>
<evidence type="ECO:0000313" key="1">
    <source>
        <dbReference type="EMBL" id="KAK0951229.1"/>
    </source>
</evidence>
<dbReference type="EMBL" id="JAUJLE010000717">
    <property type="protein sequence ID" value="KAK0951229.1"/>
    <property type="molecule type" value="Genomic_DNA"/>
</dbReference>
<protein>
    <submittedName>
        <fullName evidence="1">Uncharacterized protein</fullName>
    </submittedName>
</protein>